<dbReference type="Pfam" id="PF01585">
    <property type="entry name" value="G-patch"/>
    <property type="match status" value="1"/>
</dbReference>
<evidence type="ECO:0000259" key="1">
    <source>
        <dbReference type="PROSITE" id="PS50174"/>
    </source>
</evidence>
<proteinExistence type="predicted"/>
<sequence>MLNASYPNNISDSCSISAEDTKLLLISGIPKSYHASNLRNFFSQFVESSKFSCFHYRHRPDIVGIEPTTEIDGTKFLKSIKLVAKSKTTCCAIFSIYGKYIKELFRLYSGLNWPNENDDVPLELKCTLHLLDHATVEQFSCLPEFRPLSWMPRGNVGTPTQYFFSLIKECKLESSIISKLNLDFSTQAKSRKYGAVPFIYESLSTGDERLQFSESNNADFECGVVCNSYIPNKRRAPSSNVLELVSDPISFEDEDDIPEEWDRFEALHDDPYNLDRGNKAQLKYESKIELVWEKGGSGLVFHTDQRTWEKLDPLRKEEIFVEPSSFDWDIDMQPYETPTGIGTGPCPNGFQGGDRDTAELIDINRERESIRVQDLAHNPYALFTSEVITKVSLLVNYVEFSYSPKRFRQGYGGQLLKRMGWIPGTGLGAKRGHPKVSSGIKVPITCEGSLPPRVRKGLGYYGERISRSSNKQLFSGGSNSCKIGHATKSVYIRSVFDSPQTVAHRSGLGFSPSILRRNDPGMVVKWLNDREESLDHPLSSKPLYERLPIKNRTIILNAYSNLSKEGISFVSGGYLNPS</sequence>
<comment type="caution">
    <text evidence="2">The sequence shown here is derived from an EMBL/GenBank/DDBJ whole genome shotgun (WGS) entry which is preliminary data.</text>
</comment>
<dbReference type="GO" id="GO:0032480">
    <property type="term" value="P:negative regulation of type I interferon production"/>
    <property type="evidence" value="ECO:0007669"/>
    <property type="project" value="InterPro"/>
</dbReference>
<dbReference type="Proteomes" id="UP000290809">
    <property type="component" value="Unassembled WGS sequence"/>
</dbReference>
<dbReference type="EMBL" id="QMKO01001540">
    <property type="protein sequence ID" value="RTG88932.1"/>
    <property type="molecule type" value="Genomic_DNA"/>
</dbReference>
<reference evidence="2 3" key="1">
    <citation type="journal article" date="2019" name="PLoS Pathog.">
        <title>Genome sequence of the bovine parasite Schistosoma bovis Tanzania.</title>
        <authorList>
            <person name="Oey H."/>
            <person name="Zakrzewski M."/>
            <person name="Gobert G."/>
            <person name="Gravermann K."/>
            <person name="Stoye J."/>
            <person name="Jones M."/>
            <person name="Mcmanus D."/>
            <person name="Krause L."/>
        </authorList>
    </citation>
    <scope>NUCLEOTIDE SEQUENCE [LARGE SCALE GENOMIC DNA]</scope>
    <source>
        <strain evidence="2 3">TAN1997</strain>
    </source>
</reference>
<dbReference type="AlphaFoldDB" id="A0A430QMJ8"/>
<organism evidence="2 3">
    <name type="scientific">Schistosoma bovis</name>
    <name type="common">Blood fluke</name>
    <dbReference type="NCBI Taxonomy" id="6184"/>
    <lineage>
        <taxon>Eukaryota</taxon>
        <taxon>Metazoa</taxon>
        <taxon>Spiralia</taxon>
        <taxon>Lophotrochozoa</taxon>
        <taxon>Platyhelminthes</taxon>
        <taxon>Trematoda</taxon>
        <taxon>Digenea</taxon>
        <taxon>Strigeidida</taxon>
        <taxon>Schistosomatoidea</taxon>
        <taxon>Schistosomatidae</taxon>
        <taxon>Schistosoma</taxon>
    </lineage>
</organism>
<dbReference type="PANTHER" id="PTHR14390">
    <property type="entry name" value="G PATCH DOMAIN CONTAINING PROTEIN 3"/>
    <property type="match status" value="1"/>
</dbReference>
<dbReference type="GO" id="GO:0003676">
    <property type="term" value="F:nucleic acid binding"/>
    <property type="evidence" value="ECO:0007669"/>
    <property type="project" value="InterPro"/>
</dbReference>
<dbReference type="GO" id="GO:0039536">
    <property type="term" value="P:negative regulation of RIG-I signaling pathway"/>
    <property type="evidence" value="ECO:0007669"/>
    <property type="project" value="InterPro"/>
</dbReference>
<protein>
    <recommendedName>
        <fullName evidence="1">G-patch domain-containing protein</fullName>
    </recommendedName>
</protein>
<feature type="domain" description="G-patch" evidence="1">
    <location>
        <begin position="408"/>
        <end position="463"/>
    </location>
</feature>
<dbReference type="PROSITE" id="PS50174">
    <property type="entry name" value="G_PATCH"/>
    <property type="match status" value="1"/>
</dbReference>
<dbReference type="InterPro" id="IPR000467">
    <property type="entry name" value="G_patch_dom"/>
</dbReference>
<name>A0A430QMJ8_SCHBO</name>
<evidence type="ECO:0000313" key="2">
    <source>
        <dbReference type="EMBL" id="RTG88932.1"/>
    </source>
</evidence>
<dbReference type="InterPro" id="IPR040341">
    <property type="entry name" value="GPATCH3"/>
</dbReference>
<accession>A0A430QMJ8</accession>
<gene>
    <name evidence="2" type="ORF">DC041_0004561</name>
</gene>
<keyword evidence="3" id="KW-1185">Reference proteome</keyword>
<dbReference type="PANTHER" id="PTHR14390:SF2">
    <property type="entry name" value="G PATCH DOMAIN-CONTAINING PROTEIN 3"/>
    <property type="match status" value="1"/>
</dbReference>
<dbReference type="GO" id="GO:0045893">
    <property type="term" value="P:positive regulation of DNA-templated transcription"/>
    <property type="evidence" value="ECO:0007669"/>
    <property type="project" value="TreeGrafter"/>
</dbReference>
<evidence type="ECO:0000313" key="3">
    <source>
        <dbReference type="Proteomes" id="UP000290809"/>
    </source>
</evidence>
<dbReference type="STRING" id="6184.A0A430QMJ8"/>